<proteinExistence type="predicted"/>
<dbReference type="SMART" id="SM00869">
    <property type="entry name" value="Autotransporter"/>
    <property type="match status" value="1"/>
</dbReference>
<gene>
    <name evidence="2" type="ORF">BWK72_11680</name>
</gene>
<sequence>MKARALIRSKNYNEAMMIDPTRGWRAKVPRRFYPCLLAGALAAASATEVAAQVNTTCSGSPTANCTDVPAGGIRYQSGVSTVNVGDGVAGSTVINSGTVGIELSRTGVQGADTPEAAFETMLFDTDDDVDTDDVSVVTRDGSEPYKVEDNFILDKGGDPKTFSIGDTTYTGFELAKFLMTTASDAGAAISGSLTINNNTGGVGASFSTTNAPGIVASSTGGRGGNGGCYTILFLYTWCDNGSGGGGAGSVVVNSNSEIIVNGLSQLGKHGVMATSLGGDGGNGGGFVGLVSDAGAGGNGGIGSDVFVTLGLASHITTRGDKSHGVFAESRGGNGGSGGDVDAAFALGSAGGNGGNAGNVTVDNDGWIETFGWNSHGIFAKSVGAGAGSGSDAGGAYAEGGNGGGESSGAKVIVNNSGSITTHLSDSFDILAQSIGGGGGDGGGAGGWFTVGGRAGSGGGSDKVTVYDSGILQTFGDRSSAIFAQSVGGGGGNGGSAVAISSAVSIAVGGAGGLGGDGHEVEVTADGSDIDTTGNLAHGIHAQSIGGGGGNGGLAVSGTLPGATALSFSMALGGSGGEGGNAGDKVEVIAASGTTIDTTGASAYGLSAQSIGGGGGNGGTAFAGAGGAISLAVGIGGTGGKGGAGNHVVANNYGAITTGGDSSVGMAAQSLGGGGGNGGFSGTLAIGSVSVSVGVGGSGGLGGQAGQVDVNNYGTIKTGSGEGGDNAIGIFAQSIGGGGGNGGSALSGSAGILSVSTAVGGGGGIGNDGGLVNVLNEGHIGTTGANATGIFAQSVGGGGGNGGSATGGAIAGGVAIAVAVGGGGGTGGDGKKVTVTNASTGGIQTTGTNSDGVFAQSIGGGGGSGGSATSATLAFPIEIEGVEIPAIAVNVAVGGRGGGGGTAGEVDIDNFGAVETSGFLANGVFAQSVGGSGGRGGNATNVQIAYDATFSGTVAIGGSGGKGGVGSAVTMDNSGLISTGGDWSAGVFGQSVGGGGGLGGNATTVALSLTPPPTSPEDFIPSPSMSFDLAIGGNGGTGAVGGAVTVNNLAGGSIATTGNFAAGIMAQSVGGAGGAGGDARIIQVDLSADPMDFISLLDLMSLDMTLVFGGTGGTGSHGGVVIVNNDSSVTTSGAFSHGIVAQSVGGGGGTGGSAASFQFSNTELPVDIPVLDDIAGLTTIEMTLQGSGGAGGDGKDVTLINTGNIHASGAFAMGIVAQSVAGGGGLAGFFNPQGVVNNTIAQSAFNTFIDTEVGLSFAGSVGGGGTAGHVTVNHTGNIQTLGDGAHAVFAQSAAGTGAAGQVDVTVNGLINASGAGACGIYAQSGGGGGNGNIAVTIDGGSVTGGSGSGAGACFKGGASNTLTNKGLMASADGLPGMAIVGGTGNESVNNYGTVTGSLSLGTGANALTNHVGGVLNTGPVLNLGPGNLLTNAGTLSPGGVGIAQTTSLTGDLTQSTGELALDMSLAGKPGDRLNVTGRAQVAGGLRLNLMDAGYVVSGTQQRVVLAASDGATDEGLTLAVPTSSIVQYALVYPSANEIAVSTRVNFAVPNLGGNAQQVGEYLNAIQATGGSEALAPYVANLLSLPNDAGVAAAYDKLGPGVLGNVASQSTTASLAFNDAMHSCRQRAGDDRFIREGECNWVRMGGNSKDQQATGLNTGYRLDGLTLAGGAQREIKADTYLGVGLSYQKTDLDSVNSDVEGERFEAGLILKRHYGQTRLSGSVSAGYGRYDSQRLVDITTPGLRALAKQDLWSVSLNGRLSHDVILGGDAYVRPMIGLGVTHVWRDAYSENGAGAVNLNVAKARDTYVSVHPAVEVGHERKLGDGDTLVRPYARLGLTHYVGGNEGNFTASLQGAPAGIGPLMVTSQADTTYTELSLGVDILKKNGFTARLDYTGQFSSTSAARALWMKLAMPF</sequence>
<feature type="domain" description="Autotransporter" evidence="1">
    <location>
        <begin position="1631"/>
        <end position="1912"/>
    </location>
</feature>
<dbReference type="InterPro" id="IPR005546">
    <property type="entry name" value="Autotransporte_beta"/>
</dbReference>
<evidence type="ECO:0000313" key="3">
    <source>
        <dbReference type="Proteomes" id="UP000192505"/>
    </source>
</evidence>
<dbReference type="InterPro" id="IPR036709">
    <property type="entry name" value="Autotransporte_beta_dom_sf"/>
</dbReference>
<dbReference type="EMBL" id="MTEI01000006">
    <property type="protein sequence ID" value="OQW87937.1"/>
    <property type="molecule type" value="Genomic_DNA"/>
</dbReference>
<name>A0A1W9KTX0_9BURK</name>
<accession>A0A1W9KTX0</accession>
<evidence type="ECO:0000259" key="1">
    <source>
        <dbReference type="PROSITE" id="PS51208"/>
    </source>
</evidence>
<comment type="caution">
    <text evidence="2">The sequence shown here is derived from an EMBL/GenBank/DDBJ whole genome shotgun (WGS) entry which is preliminary data.</text>
</comment>
<dbReference type="Proteomes" id="UP000192505">
    <property type="component" value="Unassembled WGS sequence"/>
</dbReference>
<evidence type="ECO:0000313" key="2">
    <source>
        <dbReference type="EMBL" id="OQW87937.1"/>
    </source>
</evidence>
<dbReference type="SUPFAM" id="SSF103515">
    <property type="entry name" value="Autotransporter"/>
    <property type="match status" value="1"/>
</dbReference>
<reference evidence="2 3" key="1">
    <citation type="submission" date="2017-01" db="EMBL/GenBank/DDBJ databases">
        <title>Novel large sulfur bacteria in the metagenomes of groundwater-fed chemosynthetic microbial mats in the Lake Huron basin.</title>
        <authorList>
            <person name="Sharrar A.M."/>
            <person name="Flood B.E."/>
            <person name="Bailey J.V."/>
            <person name="Jones D.S."/>
            <person name="Biddanda B."/>
            <person name="Ruberg S.A."/>
            <person name="Marcus D.N."/>
            <person name="Dick G.J."/>
        </authorList>
    </citation>
    <scope>NUCLEOTIDE SEQUENCE [LARGE SCALE GENOMIC DNA]</scope>
    <source>
        <strain evidence="2">A7</strain>
    </source>
</reference>
<dbReference type="PROSITE" id="PS51208">
    <property type="entry name" value="AUTOTRANSPORTER"/>
    <property type="match status" value="1"/>
</dbReference>
<organism evidence="2 3">
    <name type="scientific">Rhodoferax ferrireducens</name>
    <dbReference type="NCBI Taxonomy" id="192843"/>
    <lineage>
        <taxon>Bacteria</taxon>
        <taxon>Pseudomonadati</taxon>
        <taxon>Pseudomonadota</taxon>
        <taxon>Betaproteobacteria</taxon>
        <taxon>Burkholderiales</taxon>
        <taxon>Comamonadaceae</taxon>
        <taxon>Rhodoferax</taxon>
    </lineage>
</organism>
<protein>
    <recommendedName>
        <fullName evidence="1">Autotransporter domain-containing protein</fullName>
    </recommendedName>
</protein>